<sequence length="269" mass="27622">MTSSTDSRCRQRKAFARCASSSGSVRSEVLVPDRLGWWSSGGPRSAAAGVPRPGDASAVSASGIVLAWGQGKRGICGPCAEGAVVDGGIFPADRGQGVSDAGGRDSAGAIGDWDDRRVEQACRGEQGVQFTDRAQGSGCRVSNTVDRKVDAAGNMAGTGEDLRLAAAAKRSESGAVEGWSASGSAKSALASTTTSPGSPRRSRSQETDTTWGMDRPMLTSDSAGAQCFPNRHRAYCCQPREAPPAVLPDVLVGELACREGAFGSGRPAK</sequence>
<organism evidence="2 3">
    <name type="scientific">Nocardia neocaledoniensis</name>
    <dbReference type="NCBI Taxonomy" id="236511"/>
    <lineage>
        <taxon>Bacteria</taxon>
        <taxon>Bacillati</taxon>
        <taxon>Actinomycetota</taxon>
        <taxon>Actinomycetes</taxon>
        <taxon>Mycobacteriales</taxon>
        <taxon>Nocardiaceae</taxon>
        <taxon>Nocardia</taxon>
    </lineage>
</organism>
<accession>A0A317NIQ8</accession>
<gene>
    <name evidence="2" type="ORF">DFR69_10556</name>
</gene>
<reference evidence="2 3" key="1">
    <citation type="submission" date="2018-05" db="EMBL/GenBank/DDBJ databases">
        <title>Genomic Encyclopedia of Type Strains, Phase IV (KMG-IV): sequencing the most valuable type-strain genomes for metagenomic binning, comparative biology and taxonomic classification.</title>
        <authorList>
            <person name="Goeker M."/>
        </authorList>
    </citation>
    <scope>NUCLEOTIDE SEQUENCE [LARGE SCALE GENOMIC DNA]</scope>
    <source>
        <strain evidence="2 3">DSM 44717</strain>
    </source>
</reference>
<evidence type="ECO:0000313" key="2">
    <source>
        <dbReference type="EMBL" id="PWV74990.1"/>
    </source>
</evidence>
<feature type="compositionally biased region" description="Low complexity" evidence="1">
    <location>
        <begin position="180"/>
        <end position="199"/>
    </location>
</feature>
<evidence type="ECO:0000256" key="1">
    <source>
        <dbReference type="SAM" id="MobiDB-lite"/>
    </source>
</evidence>
<dbReference type="AlphaFoldDB" id="A0A317NIQ8"/>
<dbReference type="Proteomes" id="UP000246410">
    <property type="component" value="Unassembled WGS sequence"/>
</dbReference>
<comment type="caution">
    <text evidence="2">The sequence shown here is derived from an EMBL/GenBank/DDBJ whole genome shotgun (WGS) entry which is preliminary data.</text>
</comment>
<evidence type="ECO:0000313" key="3">
    <source>
        <dbReference type="Proteomes" id="UP000246410"/>
    </source>
</evidence>
<feature type="region of interest" description="Disordered" evidence="1">
    <location>
        <begin position="178"/>
        <end position="224"/>
    </location>
</feature>
<dbReference type="EMBL" id="QGTL01000005">
    <property type="protein sequence ID" value="PWV74990.1"/>
    <property type="molecule type" value="Genomic_DNA"/>
</dbReference>
<proteinExistence type="predicted"/>
<name>A0A317NIQ8_9NOCA</name>
<protein>
    <submittedName>
        <fullName evidence="2">Uncharacterized protein</fullName>
    </submittedName>
</protein>
<keyword evidence="3" id="KW-1185">Reference proteome</keyword>